<sequence length="332" mass="36562">MKLFTFSFASAVFAQQESRYFDPPEPSTTCVDDCGLYGACVVDAAGNSYCSCDAGYEDIAGTCLDIDECLTSPCPASKPVCVNTLGSYSCSTMAGGSSYFNVYADPHFKVTAPGQPTLCFNFQSGAGDIFTLLKDELHDFTVNAKFGGDEKHSWIDEVGLTTNSGTTVKFSTENIILGKNGIEQLTLLYNKIDEWEFADVFIQRNHDSHGKHVALVHLRDGPTMRVHVHKNQLGFEVSESELLNEPKGIVGTLMAGDAYTIDEIKDTIKSKFWLPGTSQQITTTMPIVKKKGCYTLDKNNVKFLLPVEDLRRPSLFEIREVSPKMIIPAVEK</sequence>
<evidence type="ECO:0000313" key="6">
    <source>
        <dbReference type="EMBL" id="CBY30523.1"/>
    </source>
</evidence>
<dbReference type="InterPro" id="IPR050751">
    <property type="entry name" value="ECM_structural_protein"/>
</dbReference>
<evidence type="ECO:0000256" key="4">
    <source>
        <dbReference type="ARBA" id="ARBA00023157"/>
    </source>
</evidence>
<evidence type="ECO:0000256" key="2">
    <source>
        <dbReference type="ARBA" id="ARBA00022729"/>
    </source>
</evidence>
<dbReference type="AlphaFoldDB" id="E4Y4C5"/>
<keyword evidence="3" id="KW-0677">Repeat</keyword>
<proteinExistence type="predicted"/>
<dbReference type="PANTHER" id="PTHR24034">
    <property type="entry name" value="EGF-LIKE DOMAIN-CONTAINING PROTEIN"/>
    <property type="match status" value="1"/>
</dbReference>
<dbReference type="SUPFAM" id="SSF57196">
    <property type="entry name" value="EGF/Laminin"/>
    <property type="match status" value="1"/>
</dbReference>
<dbReference type="EMBL" id="FN654277">
    <property type="protein sequence ID" value="CBY30523.1"/>
    <property type="molecule type" value="Genomic_DNA"/>
</dbReference>
<evidence type="ECO:0000256" key="1">
    <source>
        <dbReference type="ARBA" id="ARBA00022536"/>
    </source>
</evidence>
<dbReference type="InterPro" id="IPR000742">
    <property type="entry name" value="EGF"/>
</dbReference>
<dbReference type="Proteomes" id="UP000011014">
    <property type="component" value="Unassembled WGS sequence"/>
</dbReference>
<dbReference type="Pfam" id="PF07645">
    <property type="entry name" value="EGF_CA"/>
    <property type="match status" value="1"/>
</dbReference>
<dbReference type="PROSITE" id="PS01187">
    <property type="entry name" value="EGF_CA"/>
    <property type="match status" value="1"/>
</dbReference>
<feature type="domain" description="EGF-like" evidence="5">
    <location>
        <begin position="50"/>
        <end position="63"/>
    </location>
</feature>
<dbReference type="InterPro" id="IPR049883">
    <property type="entry name" value="NOTCH1_EGF-like"/>
</dbReference>
<dbReference type="PROSITE" id="PS01186">
    <property type="entry name" value="EGF_2"/>
    <property type="match status" value="1"/>
</dbReference>
<keyword evidence="4" id="KW-1015">Disulfide bond</keyword>
<evidence type="ECO:0000256" key="3">
    <source>
        <dbReference type="ARBA" id="ARBA00022737"/>
    </source>
</evidence>
<dbReference type="GO" id="GO:0005509">
    <property type="term" value="F:calcium ion binding"/>
    <property type="evidence" value="ECO:0007669"/>
    <property type="project" value="InterPro"/>
</dbReference>
<evidence type="ECO:0000259" key="5">
    <source>
        <dbReference type="PROSITE" id="PS01186"/>
    </source>
</evidence>
<dbReference type="PANTHER" id="PTHR24034:SF209">
    <property type="entry name" value="EGF-LIKE DOMAIN-CONTAINING PROTEIN"/>
    <property type="match status" value="1"/>
</dbReference>
<name>E4Y4C5_OIKDI</name>
<keyword evidence="1" id="KW-0245">EGF-like domain</keyword>
<keyword evidence="2" id="KW-0732">Signal</keyword>
<dbReference type="Gene3D" id="2.10.25.10">
    <property type="entry name" value="Laminin"/>
    <property type="match status" value="1"/>
</dbReference>
<accession>E4Y4C5</accession>
<gene>
    <name evidence="6" type="ORF">GSOID_T00018394001</name>
</gene>
<reference evidence="6" key="1">
    <citation type="journal article" date="2010" name="Science">
        <title>Plasticity of animal genome architecture unmasked by rapid evolution of a pelagic tunicate.</title>
        <authorList>
            <person name="Denoeud F."/>
            <person name="Henriet S."/>
            <person name="Mungpakdee S."/>
            <person name="Aury J.M."/>
            <person name="Da Silva C."/>
            <person name="Brinkmann H."/>
            <person name="Mikhaleva J."/>
            <person name="Olsen L.C."/>
            <person name="Jubin C."/>
            <person name="Canestro C."/>
            <person name="Bouquet J.M."/>
            <person name="Danks G."/>
            <person name="Poulain J."/>
            <person name="Campsteijn C."/>
            <person name="Adamski M."/>
            <person name="Cross I."/>
            <person name="Yadetie F."/>
            <person name="Muffato M."/>
            <person name="Louis A."/>
            <person name="Butcher S."/>
            <person name="Tsagkogeorga G."/>
            <person name="Konrad A."/>
            <person name="Singh S."/>
            <person name="Jensen M.F."/>
            <person name="Cong E.H."/>
            <person name="Eikeseth-Otteraa H."/>
            <person name="Noel B."/>
            <person name="Anthouard V."/>
            <person name="Porcel B.M."/>
            <person name="Kachouri-Lafond R."/>
            <person name="Nishino A."/>
            <person name="Ugolini M."/>
            <person name="Chourrout P."/>
            <person name="Nishida H."/>
            <person name="Aasland R."/>
            <person name="Huzurbazar S."/>
            <person name="Westhof E."/>
            <person name="Delsuc F."/>
            <person name="Lehrach H."/>
            <person name="Reinhardt R."/>
            <person name="Weissenbach J."/>
            <person name="Roy S.W."/>
            <person name="Artiguenave F."/>
            <person name="Postlethwait J.H."/>
            <person name="Manak J.R."/>
            <person name="Thompson E.M."/>
            <person name="Jaillon O."/>
            <person name="Du Pasquier L."/>
            <person name="Boudinot P."/>
            <person name="Liberles D.A."/>
            <person name="Volff J.N."/>
            <person name="Philippe H."/>
            <person name="Lenhard B."/>
            <person name="Roest Crollius H."/>
            <person name="Wincker P."/>
            <person name="Chourrout D."/>
        </authorList>
    </citation>
    <scope>NUCLEOTIDE SEQUENCE [LARGE SCALE GENOMIC DNA]</scope>
</reference>
<protein>
    <recommendedName>
        <fullName evidence="5">EGF-like domain-containing protein</fullName>
    </recommendedName>
</protein>
<dbReference type="InterPro" id="IPR018097">
    <property type="entry name" value="EGF_Ca-bd_CS"/>
</dbReference>
<dbReference type="CDD" id="cd00054">
    <property type="entry name" value="EGF_CA"/>
    <property type="match status" value="1"/>
</dbReference>
<organism evidence="6">
    <name type="scientific">Oikopleura dioica</name>
    <name type="common">Tunicate</name>
    <dbReference type="NCBI Taxonomy" id="34765"/>
    <lineage>
        <taxon>Eukaryota</taxon>
        <taxon>Metazoa</taxon>
        <taxon>Chordata</taxon>
        <taxon>Tunicata</taxon>
        <taxon>Appendicularia</taxon>
        <taxon>Copelata</taxon>
        <taxon>Oikopleuridae</taxon>
        <taxon>Oikopleura</taxon>
    </lineage>
</organism>